<dbReference type="Proteomes" id="UP000179797">
    <property type="component" value="Unassembled WGS sequence"/>
</dbReference>
<evidence type="ECO:0000313" key="1">
    <source>
        <dbReference type="EMBL" id="OHX64042.1"/>
    </source>
</evidence>
<proteinExistence type="predicted"/>
<dbReference type="AlphaFoldDB" id="A0A1S1YSN4"/>
<accession>A0A1S1YSN4</accession>
<dbReference type="RefSeq" id="WP_044218231.1">
    <property type="nucleotide sequence ID" value="NZ_JRYR02000002.1"/>
</dbReference>
<keyword evidence="2" id="KW-1185">Reference proteome</keyword>
<protein>
    <submittedName>
        <fullName evidence="1">Uncharacterized protein</fullName>
    </submittedName>
</protein>
<organism evidence="1 2">
    <name type="scientific">Flammeovirga pacifica</name>
    <dbReference type="NCBI Taxonomy" id="915059"/>
    <lineage>
        <taxon>Bacteria</taxon>
        <taxon>Pseudomonadati</taxon>
        <taxon>Bacteroidota</taxon>
        <taxon>Cytophagia</taxon>
        <taxon>Cytophagales</taxon>
        <taxon>Flammeovirgaceae</taxon>
        <taxon>Flammeovirga</taxon>
    </lineage>
</organism>
<gene>
    <name evidence="1" type="ORF">NH26_20755</name>
</gene>
<sequence>MKDIITQSGSISLELTDELTDDVVDMLEATLWGTEGGLRYVHTETRENLEKTKKAYFLNLRRNDSLLSTITLIHKSTKHKDQSIETYHIRYFAFLPSMQSTKKNAAKKRNKVSFLDQQLINFFNDYRMPESVENNTPQCFHAQVENDNLRSKMFTEKVGFETIGRMTTLSFSRVSPKKSEHLYKLSNTDKQLLVDNADQFYKDYAFYSNENIGTTEDSYVLKDNEEVVVGGQVFIGNWIFKHLPGIEGVIAKHVLPYIPYANRLFNFKNHTFVTVEGLFWKKGHEDKIQEFLTSVLKVKDKNVAFIWMDPDSDDYKIAKETVDWGVLEHLNSGSKTSIILRTEEGLPSDYETYRPMDKYISSFYIL</sequence>
<dbReference type="EMBL" id="JRYR02000002">
    <property type="protein sequence ID" value="OHX64042.1"/>
    <property type="molecule type" value="Genomic_DNA"/>
</dbReference>
<name>A0A1S1YSN4_FLAPC</name>
<dbReference type="OrthoDB" id="928069at2"/>
<reference evidence="1 2" key="1">
    <citation type="journal article" date="2012" name="Int. J. Syst. Evol. Microbiol.">
        <title>Flammeovirga pacifica sp. nov., isolated from deep-sea sediment.</title>
        <authorList>
            <person name="Xu H."/>
            <person name="Fu Y."/>
            <person name="Yang N."/>
            <person name="Ding Z."/>
            <person name="Lai Q."/>
            <person name="Zeng R."/>
        </authorList>
    </citation>
    <scope>NUCLEOTIDE SEQUENCE [LARGE SCALE GENOMIC DNA]</scope>
    <source>
        <strain evidence="2">DSM 24597 / LMG 26175 / WPAGA1</strain>
    </source>
</reference>
<evidence type="ECO:0000313" key="2">
    <source>
        <dbReference type="Proteomes" id="UP000179797"/>
    </source>
</evidence>
<dbReference type="STRING" id="915059.NH26_20755"/>
<comment type="caution">
    <text evidence="1">The sequence shown here is derived from an EMBL/GenBank/DDBJ whole genome shotgun (WGS) entry which is preliminary data.</text>
</comment>